<keyword evidence="2" id="KW-0547">Nucleotide-binding</keyword>
<reference evidence="5" key="1">
    <citation type="submission" date="2021-05" db="EMBL/GenBank/DDBJ databases">
        <authorList>
            <person name="Pietrasiak N."/>
            <person name="Ward R."/>
            <person name="Stajich J.E."/>
            <person name="Kurbessoian T."/>
        </authorList>
    </citation>
    <scope>NUCLEOTIDE SEQUENCE</scope>
    <source>
        <strain evidence="5">GSE-NOS-MK-12-04C</strain>
    </source>
</reference>
<evidence type="ECO:0000256" key="2">
    <source>
        <dbReference type="ARBA" id="ARBA00022741"/>
    </source>
</evidence>
<dbReference type="Pfam" id="PF00004">
    <property type="entry name" value="AAA"/>
    <property type="match status" value="2"/>
</dbReference>
<dbReference type="Pfam" id="PF22977">
    <property type="entry name" value="WHD"/>
    <property type="match status" value="1"/>
</dbReference>
<dbReference type="InterPro" id="IPR003959">
    <property type="entry name" value="ATPase_AAA_core"/>
</dbReference>
<dbReference type="AlphaFoldDB" id="A0A951UT90"/>
<dbReference type="InterPro" id="IPR027417">
    <property type="entry name" value="P-loop_NTPase"/>
</dbReference>
<dbReference type="SMART" id="SM00382">
    <property type="entry name" value="AAA"/>
    <property type="match status" value="2"/>
</dbReference>
<dbReference type="PANTHER" id="PTHR23073">
    <property type="entry name" value="26S PROTEASOME REGULATORY SUBUNIT"/>
    <property type="match status" value="1"/>
</dbReference>
<dbReference type="CDD" id="cd19481">
    <property type="entry name" value="RecA-like_protease"/>
    <property type="match status" value="1"/>
</dbReference>
<dbReference type="SUPFAM" id="SSF52540">
    <property type="entry name" value="P-loop containing nucleoside triphosphate hydrolases"/>
    <property type="match status" value="2"/>
</dbReference>
<sequence length="727" mass="81987">MNALCLDEMLSALQQLDILLEYAVKNAQTAYGTDSATDPYRGLYISQDDVERDLVREPGISPLLSSEVDLEKMFAEQLSSSSTLTNLYQSFHLSLFDLVLVLIAFAPEIDLRYERIYAYLQDDVTRKRPSVDLALNLLCASASKKLKRLSHFAPDAPLVRQSLLMLLSDPNQIQPPLLAHHLKLDEQIVRYLLGEERLDSRLARFCQLRKKPGYLLEHLSLSSERKQAFATLTEQAYRTQQPLRFYFYGSEGVGKSRAAEAIANHLGVPIITADLAMLQQGAGQGANALQLKLDFDFIVRLLFREAKLHNAIVYLSGMDEILNPNQYGEYQQLLAALSQSNAIIILAGKKPCDSDTIRSINAIPVGFTIPDFAQRRAYWQASTANMGMRLNEEQIDVLSDRFRLTPEQIDGAIATACNKILWTRAASNEPQAQILPEVDVQNNLQELFAATRMQSGHDLTSLARKITPKHTWDNIVLPTNQLKQLREVCNQVKYHHIVCNEWGFDQTLSLGKGINVLFSGSPGTGKTMAAEVIANELQLDTYKIDLSQIVSKYIGETEKNLDRVFTAAENANAILLFDEADALFGKRSEVKDAHDRYANLEVAYLLQKMEEYEGITILTTNLRQNLDEAFTRRIRFIIEFPLPEADNRLQIWQRIFPKQTPLQEDVDLDLIAQKFQLAGGSIRNIAVAAAFLAAEEGQSVGMKHLLQATKREFQKMGRLINEEDFMK</sequence>
<dbReference type="GO" id="GO:0005524">
    <property type="term" value="F:ATP binding"/>
    <property type="evidence" value="ECO:0007669"/>
    <property type="project" value="UniProtKB-KW"/>
</dbReference>
<keyword evidence="3" id="KW-0067">ATP-binding</keyword>
<evidence type="ECO:0000256" key="3">
    <source>
        <dbReference type="ARBA" id="ARBA00022840"/>
    </source>
</evidence>
<name>A0A951UT90_9CYAN</name>
<dbReference type="Gene3D" id="3.40.50.300">
    <property type="entry name" value="P-loop containing nucleotide triphosphate hydrolases"/>
    <property type="match status" value="2"/>
</dbReference>
<gene>
    <name evidence="5" type="ORF">KME60_12680</name>
</gene>
<dbReference type="Proteomes" id="UP000729701">
    <property type="component" value="Unassembled WGS sequence"/>
</dbReference>
<dbReference type="InterPro" id="IPR003593">
    <property type="entry name" value="AAA+_ATPase"/>
</dbReference>
<comment type="similarity">
    <text evidence="1">Belongs to the AAA ATPase family.</text>
</comment>
<accession>A0A951UT90</accession>
<feature type="domain" description="AAA+ ATPase" evidence="4">
    <location>
        <begin position="512"/>
        <end position="644"/>
    </location>
</feature>
<comment type="caution">
    <text evidence="5">The sequence shown here is derived from an EMBL/GenBank/DDBJ whole genome shotgun (WGS) entry which is preliminary data.</text>
</comment>
<evidence type="ECO:0000313" key="6">
    <source>
        <dbReference type="Proteomes" id="UP000729701"/>
    </source>
</evidence>
<feature type="domain" description="AAA+ ATPase" evidence="4">
    <location>
        <begin position="241"/>
        <end position="375"/>
    </location>
</feature>
<evidence type="ECO:0000313" key="5">
    <source>
        <dbReference type="EMBL" id="MBW4668246.1"/>
    </source>
</evidence>
<protein>
    <submittedName>
        <fullName evidence="5">AAA family ATPase</fullName>
    </submittedName>
</protein>
<dbReference type="InterPro" id="IPR054472">
    <property type="entry name" value="WHD"/>
</dbReference>
<reference evidence="5" key="2">
    <citation type="journal article" date="2022" name="Microbiol. Resour. Announc.">
        <title>Metagenome Sequencing to Explore Phylogenomics of Terrestrial Cyanobacteria.</title>
        <authorList>
            <person name="Ward R.D."/>
            <person name="Stajich J.E."/>
            <person name="Johansen J.R."/>
            <person name="Huntemann M."/>
            <person name="Clum A."/>
            <person name="Foster B."/>
            <person name="Foster B."/>
            <person name="Roux S."/>
            <person name="Palaniappan K."/>
            <person name="Varghese N."/>
            <person name="Mukherjee S."/>
            <person name="Reddy T.B.K."/>
            <person name="Daum C."/>
            <person name="Copeland A."/>
            <person name="Chen I.A."/>
            <person name="Ivanova N.N."/>
            <person name="Kyrpides N.C."/>
            <person name="Shapiro N."/>
            <person name="Eloe-Fadrosh E.A."/>
            <person name="Pietrasiak N."/>
        </authorList>
    </citation>
    <scope>NUCLEOTIDE SEQUENCE</scope>
    <source>
        <strain evidence="5">GSE-NOS-MK-12-04C</strain>
    </source>
</reference>
<dbReference type="InterPro" id="IPR050221">
    <property type="entry name" value="26S_Proteasome_ATPase"/>
</dbReference>
<organism evidence="5 6">
    <name type="scientific">Cyanomargarita calcarea GSE-NOS-MK-12-04C</name>
    <dbReference type="NCBI Taxonomy" id="2839659"/>
    <lineage>
        <taxon>Bacteria</taxon>
        <taxon>Bacillati</taxon>
        <taxon>Cyanobacteriota</taxon>
        <taxon>Cyanophyceae</taxon>
        <taxon>Nostocales</taxon>
        <taxon>Cyanomargaritaceae</taxon>
        <taxon>Cyanomargarita</taxon>
    </lineage>
</organism>
<evidence type="ECO:0000256" key="1">
    <source>
        <dbReference type="ARBA" id="ARBA00006914"/>
    </source>
</evidence>
<dbReference type="Gene3D" id="1.10.8.60">
    <property type="match status" value="1"/>
</dbReference>
<proteinExistence type="inferred from homology"/>
<dbReference type="GO" id="GO:0016887">
    <property type="term" value="F:ATP hydrolysis activity"/>
    <property type="evidence" value="ECO:0007669"/>
    <property type="project" value="InterPro"/>
</dbReference>
<evidence type="ECO:0000259" key="4">
    <source>
        <dbReference type="SMART" id="SM00382"/>
    </source>
</evidence>
<dbReference type="EMBL" id="JAHHGZ010000011">
    <property type="protein sequence ID" value="MBW4668246.1"/>
    <property type="molecule type" value="Genomic_DNA"/>
</dbReference>